<dbReference type="CDD" id="cd04301">
    <property type="entry name" value="NAT_SF"/>
    <property type="match status" value="1"/>
</dbReference>
<reference evidence="3" key="1">
    <citation type="submission" date="2016-10" db="EMBL/GenBank/DDBJ databases">
        <authorList>
            <person name="Varghese N."/>
            <person name="Submissions S."/>
        </authorList>
    </citation>
    <scope>NUCLEOTIDE SEQUENCE [LARGE SCALE GENOMIC DNA]</scope>
    <source>
        <strain evidence="3">ATCC 700379</strain>
    </source>
</reference>
<sequence length="177" mass="20827">MNQRLKPLNHGDFDLFYDLMRESFPQAEFRSRDKELDLLNQMNFTILSRYDQSGKALEGFIAEWSFHDFLFIEHFAVQSSLRGHGIGSHMLSEYLEHANKPVLIEVETPTTDLAKRRIHFYERLGFTLSEFGYIQPDLQQTGEHVHLLMMQYPTPLTEQEFLACNEEIFRSVYETAV</sequence>
<proteinExistence type="predicted"/>
<evidence type="ECO:0000259" key="1">
    <source>
        <dbReference type="PROSITE" id="PS51186"/>
    </source>
</evidence>
<dbReference type="Proteomes" id="UP000198752">
    <property type="component" value="Unassembled WGS sequence"/>
</dbReference>
<keyword evidence="2" id="KW-0687">Ribonucleoprotein</keyword>
<gene>
    <name evidence="2" type="ORF">SAMN02982927_02568</name>
</gene>
<dbReference type="Pfam" id="PF00583">
    <property type="entry name" value="Acetyltransf_1"/>
    <property type="match status" value="1"/>
</dbReference>
<name>A0A1I2UCU5_9BACL</name>
<dbReference type="Gene3D" id="3.40.630.30">
    <property type="match status" value="1"/>
</dbReference>
<dbReference type="AlphaFoldDB" id="A0A1I2UCU5"/>
<feature type="domain" description="N-acetyltransferase" evidence="1">
    <location>
        <begin position="3"/>
        <end position="154"/>
    </location>
</feature>
<dbReference type="EMBL" id="FOOY01000019">
    <property type="protein sequence ID" value="SFG72656.1"/>
    <property type="molecule type" value="Genomic_DNA"/>
</dbReference>
<dbReference type="GO" id="GO:0005840">
    <property type="term" value="C:ribosome"/>
    <property type="evidence" value="ECO:0007669"/>
    <property type="project" value="UniProtKB-KW"/>
</dbReference>
<keyword evidence="3" id="KW-1185">Reference proteome</keyword>
<keyword evidence="2" id="KW-0689">Ribosomal protein</keyword>
<dbReference type="SUPFAM" id="SSF55729">
    <property type="entry name" value="Acyl-CoA N-acyltransferases (Nat)"/>
    <property type="match status" value="1"/>
</dbReference>
<evidence type="ECO:0000313" key="2">
    <source>
        <dbReference type="EMBL" id="SFG72656.1"/>
    </source>
</evidence>
<dbReference type="STRING" id="269670.SAMN02982927_02568"/>
<dbReference type="InterPro" id="IPR000182">
    <property type="entry name" value="GNAT_dom"/>
</dbReference>
<organism evidence="2 3">
    <name type="scientific">Sporolactobacillus nakayamae</name>
    <dbReference type="NCBI Taxonomy" id="269670"/>
    <lineage>
        <taxon>Bacteria</taxon>
        <taxon>Bacillati</taxon>
        <taxon>Bacillota</taxon>
        <taxon>Bacilli</taxon>
        <taxon>Bacillales</taxon>
        <taxon>Sporolactobacillaceae</taxon>
        <taxon>Sporolactobacillus</taxon>
    </lineage>
</organism>
<protein>
    <submittedName>
        <fullName evidence="2">Ribosomal protein S18 acetylase RimI</fullName>
    </submittedName>
</protein>
<dbReference type="GO" id="GO:0016747">
    <property type="term" value="F:acyltransferase activity, transferring groups other than amino-acyl groups"/>
    <property type="evidence" value="ECO:0007669"/>
    <property type="project" value="InterPro"/>
</dbReference>
<dbReference type="RefSeq" id="WP_093673563.1">
    <property type="nucleotide sequence ID" value="NZ_FOOY01000019.1"/>
</dbReference>
<dbReference type="InterPro" id="IPR016181">
    <property type="entry name" value="Acyl_CoA_acyltransferase"/>
</dbReference>
<dbReference type="PROSITE" id="PS51186">
    <property type="entry name" value="GNAT"/>
    <property type="match status" value="1"/>
</dbReference>
<evidence type="ECO:0000313" key="3">
    <source>
        <dbReference type="Proteomes" id="UP000198752"/>
    </source>
</evidence>
<dbReference type="OrthoDB" id="9127144at2"/>
<accession>A0A1I2UCU5</accession>